<feature type="chain" id="PRO_5047029088" evidence="3">
    <location>
        <begin position="30"/>
        <end position="555"/>
    </location>
</feature>
<evidence type="ECO:0000256" key="3">
    <source>
        <dbReference type="SAM" id="SignalP"/>
    </source>
</evidence>
<gene>
    <name evidence="4" type="ORF">ACFPN1_08500</name>
</gene>
<sequence length="555" mass="58998">MSRTFIAMRAFLILAVGLMLALVATPAAAQTRAWLDRDRIGADETVTLNIRTDGMARPDYDPLLRDFGISGRSSRTQMDSTGVHTLYAVALQPRRTGQLIIPSLQVGNARTQPVTLLVDAARAPAPSHAGDDVFVESEPDDSSPYVQQTVGWVVRLYSAAPLVSGQLDQAAPDGASLQQVGEDVRYSREVAGRRYEVIERRYQLVPERSGALTIPGAVFEGRGTGGFFDELFGDRGGVLKARAPARVLQVQPAPVDAPQPWLPLRGLQLRYASVPRELRAGSAGNVVIEAIADGATASQMPELQLPPIDGVQVFADPVQADETFRDGRPRVKLTRRFALVPSRAGPVTLAGPRIDWWDVLADAKRTAALPPMSWNVAAGGAPAAAAAPAANAGATSATGVAAGAHRGWVLAAMLFAALWLATLVWGFHQRAHHAAVATPVGTPRSATAPSHGLAALRRALDTGDLGEVADTLRGMAMPPARDIDELAACLDDPAQRAALDALQRARWGNGDGTQARQLLRSAFAAGPRWRQAAEPAPPLLPPLYPEGREGSFRPK</sequence>
<dbReference type="PANTHER" id="PTHR40940:SF1">
    <property type="entry name" value="PROTEIN BATD"/>
    <property type="match status" value="1"/>
</dbReference>
<dbReference type="Proteomes" id="UP001596036">
    <property type="component" value="Unassembled WGS sequence"/>
</dbReference>
<organism evidence="4 5">
    <name type="scientific">Lysobacter yangpyeongensis</name>
    <dbReference type="NCBI Taxonomy" id="346182"/>
    <lineage>
        <taxon>Bacteria</taxon>
        <taxon>Pseudomonadati</taxon>
        <taxon>Pseudomonadota</taxon>
        <taxon>Gammaproteobacteria</taxon>
        <taxon>Lysobacterales</taxon>
        <taxon>Lysobacteraceae</taxon>
        <taxon>Lysobacter</taxon>
    </lineage>
</organism>
<evidence type="ECO:0000256" key="2">
    <source>
        <dbReference type="SAM" id="Phobius"/>
    </source>
</evidence>
<feature type="compositionally biased region" description="Pro residues" evidence="1">
    <location>
        <begin position="535"/>
        <end position="544"/>
    </location>
</feature>
<keyword evidence="2" id="KW-0812">Transmembrane</keyword>
<comment type="caution">
    <text evidence="4">The sequence shown here is derived from an EMBL/GenBank/DDBJ whole genome shotgun (WGS) entry which is preliminary data.</text>
</comment>
<feature type="transmembrane region" description="Helical" evidence="2">
    <location>
        <begin position="408"/>
        <end position="427"/>
    </location>
</feature>
<accession>A0ABW0SNB4</accession>
<keyword evidence="3" id="KW-0732">Signal</keyword>
<dbReference type="Pfam" id="PF13584">
    <property type="entry name" value="BatD"/>
    <property type="match status" value="1"/>
</dbReference>
<evidence type="ECO:0000313" key="5">
    <source>
        <dbReference type="Proteomes" id="UP001596036"/>
    </source>
</evidence>
<dbReference type="RefSeq" id="WP_386754439.1">
    <property type="nucleotide sequence ID" value="NZ_JBHSNM010000002.1"/>
</dbReference>
<dbReference type="EMBL" id="JBHSNM010000002">
    <property type="protein sequence ID" value="MFC5570095.1"/>
    <property type="molecule type" value="Genomic_DNA"/>
</dbReference>
<dbReference type="InterPro" id="IPR025738">
    <property type="entry name" value="BatD"/>
</dbReference>
<name>A0ABW0SNB4_9GAMM</name>
<evidence type="ECO:0000313" key="4">
    <source>
        <dbReference type="EMBL" id="MFC5570095.1"/>
    </source>
</evidence>
<evidence type="ECO:0000256" key="1">
    <source>
        <dbReference type="SAM" id="MobiDB-lite"/>
    </source>
</evidence>
<reference evidence="5" key="1">
    <citation type="journal article" date="2019" name="Int. J. Syst. Evol. Microbiol.">
        <title>The Global Catalogue of Microorganisms (GCM) 10K type strain sequencing project: providing services to taxonomists for standard genome sequencing and annotation.</title>
        <authorList>
            <consortium name="The Broad Institute Genomics Platform"/>
            <consortium name="The Broad Institute Genome Sequencing Center for Infectious Disease"/>
            <person name="Wu L."/>
            <person name="Ma J."/>
        </authorList>
    </citation>
    <scope>NUCLEOTIDE SEQUENCE [LARGE SCALE GENOMIC DNA]</scope>
    <source>
        <strain evidence="5">KACC 11407</strain>
    </source>
</reference>
<feature type="compositionally biased region" description="Basic and acidic residues" evidence="1">
    <location>
        <begin position="546"/>
        <end position="555"/>
    </location>
</feature>
<proteinExistence type="predicted"/>
<keyword evidence="5" id="KW-1185">Reference proteome</keyword>
<feature type="region of interest" description="Disordered" evidence="1">
    <location>
        <begin position="528"/>
        <end position="555"/>
    </location>
</feature>
<keyword evidence="2" id="KW-1133">Transmembrane helix</keyword>
<protein>
    <submittedName>
        <fullName evidence="4">BatD family protein</fullName>
    </submittedName>
</protein>
<dbReference type="PANTHER" id="PTHR40940">
    <property type="entry name" value="PROTEIN BATD-RELATED"/>
    <property type="match status" value="1"/>
</dbReference>
<keyword evidence="2" id="KW-0472">Membrane</keyword>
<feature type="signal peptide" evidence="3">
    <location>
        <begin position="1"/>
        <end position="29"/>
    </location>
</feature>